<sequence length="253" mass="27508">MSTVGPTIVLAPGAWHTADCFDALRDALHAKDWLTEAVEYPSVGAEPPTKGLADDASAVRSVLERLADEGKKIVLVGHSYGGLVIANAVKGLGYKQRQNDGKVGGVIIMVYLAAFVTPLNGSIIQMLGGNFLPWMRADGEYVYADTPEKIFYHDVQPETQKKVLSALKHQSRRVFTDVVTYEPWHDIDCLYFFCDDDQALPLPIQQGLALSLGPNAPSFHVKASHSPFLSKPQEVAEGLEYAAKVGLDKISGQ</sequence>
<dbReference type="InterPro" id="IPR000073">
    <property type="entry name" value="AB_hydrolase_1"/>
</dbReference>
<dbReference type="OrthoDB" id="408373at2759"/>
<dbReference type="InterPro" id="IPR002471">
    <property type="entry name" value="Pept_S9_AS"/>
</dbReference>
<evidence type="ECO:0000259" key="2">
    <source>
        <dbReference type="Pfam" id="PF12697"/>
    </source>
</evidence>
<dbReference type="Gene3D" id="3.40.50.1820">
    <property type="entry name" value="alpha/beta hydrolase"/>
    <property type="match status" value="1"/>
</dbReference>
<dbReference type="PANTHER" id="PTHR37017:SF11">
    <property type="entry name" value="ESTERASE_LIPASE_THIOESTERASE DOMAIN-CONTAINING PROTEIN"/>
    <property type="match status" value="1"/>
</dbReference>
<dbReference type="PANTHER" id="PTHR37017">
    <property type="entry name" value="AB HYDROLASE-1 DOMAIN-CONTAINING PROTEIN-RELATED"/>
    <property type="match status" value="1"/>
</dbReference>
<gene>
    <name evidence="3" type="ORF">GMORB2_2349</name>
</gene>
<dbReference type="EMBL" id="JAANYQ010000014">
    <property type="protein sequence ID" value="KAF4120863.1"/>
    <property type="molecule type" value="Genomic_DNA"/>
</dbReference>
<dbReference type="InterPro" id="IPR029058">
    <property type="entry name" value="AB_hydrolase_fold"/>
</dbReference>
<dbReference type="InterPro" id="IPR052897">
    <property type="entry name" value="Sec-Metab_Biosynth_Hydrolase"/>
</dbReference>
<dbReference type="Pfam" id="PF12697">
    <property type="entry name" value="Abhydrolase_6"/>
    <property type="match status" value="1"/>
</dbReference>
<dbReference type="PROSITE" id="PS00708">
    <property type="entry name" value="PRO_ENDOPEP_SER"/>
    <property type="match status" value="1"/>
</dbReference>
<comment type="caution">
    <text evidence="3">The sequence shown here is derived from an EMBL/GenBank/DDBJ whole genome shotgun (WGS) entry which is preliminary data.</text>
</comment>
<dbReference type="AlphaFoldDB" id="A0A9P4YPQ9"/>
<name>A0A9P4YPQ9_9HYPO</name>
<protein>
    <recommendedName>
        <fullName evidence="2">AB hydrolase-1 domain-containing protein</fullName>
    </recommendedName>
</protein>
<evidence type="ECO:0000313" key="4">
    <source>
        <dbReference type="Proteomes" id="UP000749293"/>
    </source>
</evidence>
<keyword evidence="1" id="KW-0378">Hydrolase</keyword>
<evidence type="ECO:0000313" key="3">
    <source>
        <dbReference type="EMBL" id="KAF4120863.1"/>
    </source>
</evidence>
<dbReference type="Proteomes" id="UP000749293">
    <property type="component" value="Unassembled WGS sequence"/>
</dbReference>
<organism evidence="3 4">
    <name type="scientific">Geosmithia morbida</name>
    <dbReference type="NCBI Taxonomy" id="1094350"/>
    <lineage>
        <taxon>Eukaryota</taxon>
        <taxon>Fungi</taxon>
        <taxon>Dikarya</taxon>
        <taxon>Ascomycota</taxon>
        <taxon>Pezizomycotina</taxon>
        <taxon>Sordariomycetes</taxon>
        <taxon>Hypocreomycetidae</taxon>
        <taxon>Hypocreales</taxon>
        <taxon>Bionectriaceae</taxon>
        <taxon>Geosmithia</taxon>
    </lineage>
</organism>
<keyword evidence="4" id="KW-1185">Reference proteome</keyword>
<dbReference type="RefSeq" id="XP_035319515.1">
    <property type="nucleotide sequence ID" value="XM_035464329.1"/>
</dbReference>
<dbReference type="GO" id="GO:0004252">
    <property type="term" value="F:serine-type endopeptidase activity"/>
    <property type="evidence" value="ECO:0007669"/>
    <property type="project" value="InterPro"/>
</dbReference>
<dbReference type="SUPFAM" id="SSF53474">
    <property type="entry name" value="alpha/beta-Hydrolases"/>
    <property type="match status" value="1"/>
</dbReference>
<feature type="domain" description="AB hydrolase-1" evidence="2">
    <location>
        <begin position="8"/>
        <end position="237"/>
    </location>
</feature>
<reference evidence="3" key="1">
    <citation type="submission" date="2020-03" db="EMBL/GenBank/DDBJ databases">
        <title>Site-based positive gene gene selection in Geosmithia morbida across the United States reveals a broad range of putative effectors and factors for local host and environmental adapation.</title>
        <authorList>
            <person name="Onufrak A."/>
            <person name="Murdoch R.W."/>
            <person name="Gazis R."/>
            <person name="Huff M."/>
            <person name="Staton M."/>
            <person name="Klingeman W."/>
            <person name="Hadziabdic D."/>
        </authorList>
    </citation>
    <scope>NUCLEOTIDE SEQUENCE</scope>
    <source>
        <strain evidence="3">1262</strain>
    </source>
</reference>
<evidence type="ECO:0000256" key="1">
    <source>
        <dbReference type="ARBA" id="ARBA00022801"/>
    </source>
</evidence>
<proteinExistence type="predicted"/>
<dbReference type="GeneID" id="55968579"/>
<dbReference type="GO" id="GO:0006508">
    <property type="term" value="P:proteolysis"/>
    <property type="evidence" value="ECO:0007669"/>
    <property type="project" value="InterPro"/>
</dbReference>
<accession>A0A9P4YPQ9</accession>